<evidence type="ECO:0000313" key="2">
    <source>
        <dbReference type="Proteomes" id="UP000054826"/>
    </source>
</evidence>
<gene>
    <name evidence="1" type="ORF">T4C_3152</name>
</gene>
<dbReference type="EMBL" id="JYDV01000022">
    <property type="protein sequence ID" value="KRZ41100.1"/>
    <property type="molecule type" value="Genomic_DNA"/>
</dbReference>
<name>A0A0V1K1M8_TRIPS</name>
<dbReference type="Proteomes" id="UP000054826">
    <property type="component" value="Unassembled WGS sequence"/>
</dbReference>
<reference evidence="1 2" key="1">
    <citation type="submission" date="2015-01" db="EMBL/GenBank/DDBJ databases">
        <title>Evolution of Trichinella species and genotypes.</title>
        <authorList>
            <person name="Korhonen P.K."/>
            <person name="Edoardo P."/>
            <person name="Giuseppe L.R."/>
            <person name="Gasser R.B."/>
        </authorList>
    </citation>
    <scope>NUCLEOTIDE SEQUENCE [LARGE SCALE GENOMIC DNA]</scope>
    <source>
        <strain evidence="1">ISS176</strain>
    </source>
</reference>
<proteinExistence type="predicted"/>
<evidence type="ECO:0000313" key="1">
    <source>
        <dbReference type="EMBL" id="KRZ41100.1"/>
    </source>
</evidence>
<sequence length="103" mass="11966">MLMLMFKFREKSTNLYGNSAKCSTMDLVELYFEQNVLSQATKQITTNNNRWCNAQFRLWFVSSSERENLYGPFEASNLEVLISESIHRVYVTSSSSSSNMRQV</sequence>
<protein>
    <submittedName>
        <fullName evidence="1">Uncharacterized protein</fullName>
    </submittedName>
</protein>
<dbReference type="AlphaFoldDB" id="A0A0V1K1M8"/>
<comment type="caution">
    <text evidence="1">The sequence shown here is derived from an EMBL/GenBank/DDBJ whole genome shotgun (WGS) entry which is preliminary data.</text>
</comment>
<accession>A0A0V1K1M8</accession>
<organism evidence="1 2">
    <name type="scientific">Trichinella pseudospiralis</name>
    <name type="common">Parasitic roundworm</name>
    <dbReference type="NCBI Taxonomy" id="6337"/>
    <lineage>
        <taxon>Eukaryota</taxon>
        <taxon>Metazoa</taxon>
        <taxon>Ecdysozoa</taxon>
        <taxon>Nematoda</taxon>
        <taxon>Enoplea</taxon>
        <taxon>Dorylaimia</taxon>
        <taxon>Trichinellida</taxon>
        <taxon>Trichinellidae</taxon>
        <taxon>Trichinella</taxon>
    </lineage>
</organism>